<dbReference type="GO" id="GO:0000026">
    <property type="term" value="F:alpha-1,2-mannosyltransferase activity"/>
    <property type="evidence" value="ECO:0007669"/>
    <property type="project" value="TreeGrafter"/>
</dbReference>
<evidence type="ECO:0000256" key="1">
    <source>
        <dbReference type="ARBA" id="ARBA00007677"/>
    </source>
</evidence>
<dbReference type="PANTHER" id="PTHR31121">
    <property type="entry name" value="ALPHA-1,2 MANNOSYLTRANSFERASE KTR1"/>
    <property type="match status" value="1"/>
</dbReference>
<dbReference type="GO" id="GO:0000032">
    <property type="term" value="P:cell wall mannoprotein biosynthetic process"/>
    <property type="evidence" value="ECO:0007669"/>
    <property type="project" value="TreeGrafter"/>
</dbReference>
<dbReference type="Proteomes" id="UP000650833">
    <property type="component" value="Unassembled WGS sequence"/>
</dbReference>
<proteinExistence type="inferred from homology"/>
<accession>A0A8H7RPC6</accession>
<reference evidence="4" key="1">
    <citation type="submission" date="2020-12" db="EMBL/GenBank/DDBJ databases">
        <title>Metabolic potential, ecology and presence of endohyphal bacteria is reflected in genomic diversity of Mucoromycotina.</title>
        <authorList>
            <person name="Muszewska A."/>
            <person name="Okrasinska A."/>
            <person name="Steczkiewicz K."/>
            <person name="Drgas O."/>
            <person name="Orlowska M."/>
            <person name="Perlinska-Lenart U."/>
            <person name="Aleksandrzak-Piekarczyk T."/>
            <person name="Szatraj K."/>
            <person name="Zielenkiewicz U."/>
            <person name="Pilsyk S."/>
            <person name="Malc E."/>
            <person name="Mieczkowski P."/>
            <person name="Kruszewska J.S."/>
            <person name="Biernat P."/>
            <person name="Pawlowska J."/>
        </authorList>
    </citation>
    <scope>NUCLEOTIDE SEQUENCE</scope>
    <source>
        <strain evidence="4">CBS 226.32</strain>
    </source>
</reference>
<protein>
    <submittedName>
        <fullName evidence="4">Uncharacterized protein</fullName>
    </submittedName>
</protein>
<dbReference type="FunFam" id="3.90.550.10:FF:000051">
    <property type="entry name" value="Alpha-1,2-mannosyltransferase (Ktr4)"/>
    <property type="match status" value="1"/>
</dbReference>
<keyword evidence="2" id="KW-0808">Transferase</keyword>
<dbReference type="OrthoDB" id="439943at2759"/>
<dbReference type="PIRSF" id="PIRSF018153">
    <property type="entry name" value="Glyco_trans_15"/>
    <property type="match status" value="1"/>
</dbReference>
<gene>
    <name evidence="4" type="ORF">INT46_006588</name>
</gene>
<dbReference type="GO" id="GO:0005794">
    <property type="term" value="C:Golgi apparatus"/>
    <property type="evidence" value="ECO:0007669"/>
    <property type="project" value="TreeGrafter"/>
</dbReference>
<dbReference type="InterPro" id="IPR002685">
    <property type="entry name" value="Glyco_trans_15"/>
</dbReference>
<dbReference type="EMBL" id="JAEPRC010000020">
    <property type="protein sequence ID" value="KAG2214796.1"/>
    <property type="molecule type" value="Genomic_DNA"/>
</dbReference>
<comment type="caution">
    <text evidence="4">The sequence shown here is derived from an EMBL/GenBank/DDBJ whole genome shotgun (WGS) entry which is preliminary data.</text>
</comment>
<name>A0A8H7RPC6_9FUNG</name>
<organism evidence="4 5">
    <name type="scientific">Mucor plumbeus</name>
    <dbReference type="NCBI Taxonomy" id="97098"/>
    <lineage>
        <taxon>Eukaryota</taxon>
        <taxon>Fungi</taxon>
        <taxon>Fungi incertae sedis</taxon>
        <taxon>Mucoromycota</taxon>
        <taxon>Mucoromycotina</taxon>
        <taxon>Mucoromycetes</taxon>
        <taxon>Mucorales</taxon>
        <taxon>Mucorineae</taxon>
        <taxon>Mucoraceae</taxon>
        <taxon>Mucor</taxon>
    </lineage>
</organism>
<dbReference type="AlphaFoldDB" id="A0A8H7RPC6"/>
<dbReference type="GO" id="GO:0016020">
    <property type="term" value="C:membrane"/>
    <property type="evidence" value="ECO:0007669"/>
    <property type="project" value="InterPro"/>
</dbReference>
<dbReference type="SUPFAM" id="SSF53448">
    <property type="entry name" value="Nucleotide-diphospho-sugar transferases"/>
    <property type="match status" value="1"/>
</dbReference>
<feature type="active site" description="Nucleophile" evidence="3">
    <location>
        <position position="292"/>
    </location>
</feature>
<evidence type="ECO:0000313" key="4">
    <source>
        <dbReference type="EMBL" id="KAG2214796.1"/>
    </source>
</evidence>
<evidence type="ECO:0000256" key="2">
    <source>
        <dbReference type="ARBA" id="ARBA00022679"/>
    </source>
</evidence>
<dbReference type="GO" id="GO:0006487">
    <property type="term" value="P:protein N-linked glycosylation"/>
    <property type="evidence" value="ECO:0007669"/>
    <property type="project" value="TreeGrafter"/>
</dbReference>
<evidence type="ECO:0000313" key="5">
    <source>
        <dbReference type="Proteomes" id="UP000650833"/>
    </source>
</evidence>
<dbReference type="PANTHER" id="PTHR31121:SF6">
    <property type="entry name" value="ALPHA-1,2 MANNOSYLTRANSFERASE KTR1"/>
    <property type="match status" value="1"/>
</dbReference>
<dbReference type="InterPro" id="IPR029044">
    <property type="entry name" value="Nucleotide-diphossugar_trans"/>
</dbReference>
<dbReference type="Gene3D" id="3.90.550.10">
    <property type="entry name" value="Spore Coat Polysaccharide Biosynthesis Protein SpsA, Chain A"/>
    <property type="match status" value="1"/>
</dbReference>
<keyword evidence="5" id="KW-1185">Reference proteome</keyword>
<sequence length="411" mass="48902">MLITKRRQTLLLQLLAVIAGFCTIAYVFFPSTRPGSLQLSDNWYDESDLTGFEPHKNQEMAALAAVHHGGKQEPLIDPNRVKAAFVILARNSNLQGIRQSIRQMEDRFNKKFNYPYVFLNDDYFTEEFKKKTSDLTNAQTFYGKIDEDMWGYPDHINETYAAECRKDYENRGIIYGGSESYRHMCRFQSGFFFRHPLLDNFEYYWRVEPDVQYFCDVDYDVFQMMKDNKYKYGWTLSLTEYMATIPTLWSATQSYMDKYPQYINWGNDSLMPLITDNDFESYNGCHFWSNFEIGSLDFLRSEPYMKYFEHLDKLGGFFYERWGDAPVHSIAVAMLLKTSEVHFFNDIGYKHNPLTHCPTEPYLQKNCWCDEKENFDWQGWSCATRYKKIQKDFIWNESVYNNKTDPYRIQT</sequence>
<dbReference type="GO" id="GO:0006493">
    <property type="term" value="P:protein O-linked glycosylation"/>
    <property type="evidence" value="ECO:0007669"/>
    <property type="project" value="TreeGrafter"/>
</dbReference>
<evidence type="ECO:0000256" key="3">
    <source>
        <dbReference type="PIRSR" id="PIRSR018153-1"/>
    </source>
</evidence>
<dbReference type="Pfam" id="PF01793">
    <property type="entry name" value="Glyco_transf_15"/>
    <property type="match status" value="1"/>
</dbReference>
<comment type="similarity">
    <text evidence="1">Belongs to the glycosyltransferase 15 family.</text>
</comment>